<evidence type="ECO:0000256" key="3">
    <source>
        <dbReference type="SAM" id="Coils"/>
    </source>
</evidence>
<evidence type="ECO:0000256" key="1">
    <source>
        <dbReference type="ARBA" id="ARBA00022441"/>
    </source>
</evidence>
<dbReference type="InterPro" id="IPR015915">
    <property type="entry name" value="Kelch-typ_b-propeller"/>
</dbReference>
<dbReference type="Pfam" id="PF24681">
    <property type="entry name" value="Kelch_KLHDC2_KLHL20_DRC7"/>
    <property type="match status" value="1"/>
</dbReference>
<dbReference type="Gene3D" id="2.120.10.80">
    <property type="entry name" value="Kelch-type beta propeller"/>
    <property type="match status" value="2"/>
</dbReference>
<evidence type="ECO:0000313" key="5">
    <source>
        <dbReference type="Proteomes" id="UP001497392"/>
    </source>
</evidence>
<name>A0ABP1G4N1_9CHLO</name>
<dbReference type="EMBL" id="CAXHTA020000017">
    <property type="protein sequence ID" value="CAL5227234.1"/>
    <property type="molecule type" value="Genomic_DNA"/>
</dbReference>
<evidence type="ECO:0000313" key="4">
    <source>
        <dbReference type="EMBL" id="CAL5227234.1"/>
    </source>
</evidence>
<keyword evidence="5" id="KW-1185">Reference proteome</keyword>
<dbReference type="PANTHER" id="PTHR46228:SF2">
    <property type="entry name" value="KELCH REPEAT PROTEIN (AFU_ORTHOLOGUE AFUA_4G14350)"/>
    <property type="match status" value="1"/>
</dbReference>
<sequence length="719" mass="79963">MRGLGAVETSEGFWQSIPVKGKQTLQRAGHTASVVGRHIYIIGGRNKDDFYRDLLRFDTQLQRWDTGFDPVPFAQGRAYHAATVLGSKIWLTGGSASHEIFSDILVFDTLTLAWERVTLRKGSELLKRTCHACLPHPTKKDCLLVFCGYSETSDFLNDVVLLDTARLEATRVKAEGVPPQRRGYFDACTVGTCCYIVGGRTSRNALIKDSQFVACFDAASDRWVPFAGFRGAPPCARSSHRVVPFGQHILVFGGAGQGKPVPRHNDLHALDLTDRKRPEWRELTDLSRSSPSTIPAERAAHGMAIVQDELYVMGGYGKDKGYAGDAWKLRVSALLYGVPAAAQASKAQHPEVMEASQWQSTKRRKGNHHAAPCLYQQTDSLAAEAAAIDAKAPPQQCRAKTDAIPALASIPVPMLACIGQIETAVVEMEHLKRENCDLRSELEVHKAMLNQAQDHHQLLQKMAAMEGAALQQQRHSEHLAEQLKQREAELKARQLELAQEVLGRKLAESQQAQAENAARQEAVKAQQALEDYRSRAQTELVQARQNLTAVSAECDAFRQKADQQATDLASNNSIIRDLQSDVRRASTNEKEAEQRAAQVTTQLIDARKAWDSERASLQGRLAEAEEQRNALTAREAQACSRANTLQLQLQAAESAREVATGQLRDLQERHDNLQQDHKRAKNELAAVRDELKGLKTYRDRMMRWMEQCPTNDMPGTSYR</sequence>
<proteinExistence type="predicted"/>
<dbReference type="PANTHER" id="PTHR46228">
    <property type="entry name" value="KELCH DOMAIN-CONTAINING PROTEIN"/>
    <property type="match status" value="1"/>
</dbReference>
<evidence type="ECO:0000256" key="2">
    <source>
        <dbReference type="ARBA" id="ARBA00022737"/>
    </source>
</evidence>
<feature type="coiled-coil region" evidence="3">
    <location>
        <begin position="480"/>
        <end position="697"/>
    </location>
</feature>
<gene>
    <name evidence="4" type="primary">g10158</name>
    <name evidence="4" type="ORF">VP750_LOCUS9140</name>
</gene>
<dbReference type="SUPFAM" id="SSF117281">
    <property type="entry name" value="Kelch motif"/>
    <property type="match status" value="1"/>
</dbReference>
<dbReference type="Pfam" id="PF01344">
    <property type="entry name" value="Kelch_1"/>
    <property type="match status" value="1"/>
</dbReference>
<keyword evidence="3" id="KW-0175">Coiled coil</keyword>
<dbReference type="Proteomes" id="UP001497392">
    <property type="component" value="Unassembled WGS sequence"/>
</dbReference>
<accession>A0ABP1G4N1</accession>
<protein>
    <submittedName>
        <fullName evidence="4">G10158 protein</fullName>
    </submittedName>
</protein>
<keyword evidence="1" id="KW-0880">Kelch repeat</keyword>
<comment type="caution">
    <text evidence="4">The sequence shown here is derived from an EMBL/GenBank/DDBJ whole genome shotgun (WGS) entry which is preliminary data.</text>
</comment>
<keyword evidence="2" id="KW-0677">Repeat</keyword>
<dbReference type="InterPro" id="IPR006652">
    <property type="entry name" value="Kelch_1"/>
</dbReference>
<reference evidence="4 5" key="1">
    <citation type="submission" date="2024-06" db="EMBL/GenBank/DDBJ databases">
        <authorList>
            <person name="Kraege A."/>
            <person name="Thomma B."/>
        </authorList>
    </citation>
    <scope>NUCLEOTIDE SEQUENCE [LARGE SCALE GENOMIC DNA]</scope>
</reference>
<organism evidence="4 5">
    <name type="scientific">Coccomyxa viridis</name>
    <dbReference type="NCBI Taxonomy" id="1274662"/>
    <lineage>
        <taxon>Eukaryota</taxon>
        <taxon>Viridiplantae</taxon>
        <taxon>Chlorophyta</taxon>
        <taxon>core chlorophytes</taxon>
        <taxon>Trebouxiophyceae</taxon>
        <taxon>Trebouxiophyceae incertae sedis</taxon>
        <taxon>Coccomyxaceae</taxon>
        <taxon>Coccomyxa</taxon>
    </lineage>
</organism>